<dbReference type="PROSITE" id="PS50054">
    <property type="entry name" value="TYR_PHOSPHATASE_DUAL"/>
    <property type="match status" value="2"/>
</dbReference>
<dbReference type="InterPro" id="IPR029021">
    <property type="entry name" value="Prot-tyrosine_phosphatase-like"/>
</dbReference>
<evidence type="ECO:0000313" key="6">
    <source>
        <dbReference type="Proteomes" id="UP000515129"/>
    </source>
</evidence>
<dbReference type="Proteomes" id="UP000515129">
    <property type="component" value="Chromosome 36"/>
</dbReference>
<evidence type="ECO:0000259" key="4">
    <source>
        <dbReference type="PROSITE" id="PS50054"/>
    </source>
</evidence>
<dbReference type="InterPro" id="IPR020405">
    <property type="entry name" value="Atypical_DUSP_subfamA"/>
</dbReference>
<sequence>MDLNVHEQKPKEDLIASPKLKWDLVDSVELYAPGPSILKPRHEWDLATPLDLGAPSPSVLEPEAKVLSELSSLENYVPLNILQLEDRLKQCTLLKQRHVTDVWPRVFIGDEETATDRDMLQEMCITHILNAAAPKKDLNFFLGTSYVEDIEGTVNTGSRYYRGLHINYYSLPTTDRHCSDISKCFMSAAKFIDKAVNKPGSKVLICCKQGVDHSATLFLAYLMICHDMMVEDAIDHVIKWRRIQPSRDFLKKLMLLNAELVNKRKLKLEDIKKGKKRRKWQLKQKCINIEIYLICTDSVYQITLQFNLTLPDKDYLSISMRTTDTMSTDMREVLLEVYVNDAFYFGDSYWASDDKDVQLEFEITGDIYDLISGSASRELDVQLEVVTMDHVSGRYCSPGEMRVQLEVNGRDNISVCEVKDLQLEMNRNDSISELKSPTLVSEDLSDPAGPSMEEANDQGGMDAKNSPIGLTVGEMTKKMWAIFQQICAVFLTNTPKTVGQPEVDLLDLKDPSAPKPEPELDLVDTEQLCIPEPEVDLVVLSEPKMDLVDLEESCASPKESTKAMKNKKVHGFVVTKRAEYATVRNMKKTSTFLKNDRSNPVEVSAWPEMDLNVCEQKPKEDLVASPKLKWDLVDSVELYAPGPSILKPRHEWDLATPLDLGAPSPSVLEPEAKVLSELSSLENYVPLNILQLEDRLKQCTLLKQRHVTDVWPRVFIGDEETATDRDMLQEMCITHILNAAAPKKDLNYFLGTSYVEDIEGTVNTGSRYYRDLHINYYSLPTTDRHCSDISKCFMSAAKFIDKAVNKPGSKVLICCKQGVDHSATLFLAYLMICHDMMVEDAIDHVIKWRRIQPSRDFLKKLMLLNAELVNKRKLKLEDIKKGKKRRKWQLKQKCINILKDIKENVHI</sequence>
<dbReference type="RefSeq" id="XP_026077824.1">
    <property type="nucleotide sequence ID" value="XM_026222039.1"/>
</dbReference>
<dbReference type="OrthoDB" id="8776410at2759"/>
<dbReference type="GO" id="GO:0005737">
    <property type="term" value="C:cytoplasm"/>
    <property type="evidence" value="ECO:0007669"/>
    <property type="project" value="TreeGrafter"/>
</dbReference>
<evidence type="ECO:0000259" key="5">
    <source>
        <dbReference type="PROSITE" id="PS50056"/>
    </source>
</evidence>
<dbReference type="PROSITE" id="PS50056">
    <property type="entry name" value="TYR_PHOSPHATASE_2"/>
    <property type="match status" value="2"/>
</dbReference>
<dbReference type="Gene3D" id="3.90.190.10">
    <property type="entry name" value="Protein tyrosine phosphatase superfamily"/>
    <property type="match status" value="2"/>
</dbReference>
<keyword evidence="6" id="KW-1185">Reference proteome</keyword>
<name>A0A6P6KZY5_CARAU</name>
<evidence type="ECO:0000256" key="1">
    <source>
        <dbReference type="ARBA" id="ARBA00008601"/>
    </source>
</evidence>
<proteinExistence type="inferred from homology"/>
<dbReference type="SUPFAM" id="SSF52799">
    <property type="entry name" value="(Phosphotyrosine protein) phosphatases II"/>
    <property type="match status" value="2"/>
</dbReference>
<dbReference type="GO" id="GO:0033549">
    <property type="term" value="F:MAP kinase phosphatase activity"/>
    <property type="evidence" value="ECO:0007669"/>
    <property type="project" value="TreeGrafter"/>
</dbReference>
<dbReference type="AlphaFoldDB" id="A0A6P6KZY5"/>
<dbReference type="KEGG" id="caua:113055620"/>
<feature type="active site" description="Phosphocysteine intermediate" evidence="2">
    <location>
        <position position="815"/>
    </location>
</feature>
<feature type="region of interest" description="Disordered" evidence="3">
    <location>
        <begin position="435"/>
        <end position="464"/>
    </location>
</feature>
<evidence type="ECO:0000256" key="3">
    <source>
        <dbReference type="SAM" id="MobiDB-lite"/>
    </source>
</evidence>
<dbReference type="Pfam" id="PF00782">
    <property type="entry name" value="DSPc"/>
    <property type="match status" value="2"/>
</dbReference>
<dbReference type="SMART" id="SM00195">
    <property type="entry name" value="DSPc"/>
    <property type="match status" value="2"/>
</dbReference>
<dbReference type="GeneID" id="113055620"/>
<evidence type="ECO:0000256" key="2">
    <source>
        <dbReference type="PIRSR" id="PIRSR620405-1"/>
    </source>
</evidence>
<evidence type="ECO:0000313" key="7">
    <source>
        <dbReference type="RefSeq" id="XP_026077824.1"/>
    </source>
</evidence>
<protein>
    <submittedName>
        <fullName evidence="7">Uncharacterized protein LOC113055620</fullName>
    </submittedName>
</protein>
<comment type="similarity">
    <text evidence="1">Belongs to the protein-tyrosine phosphatase family. Non-receptor class dual specificity subfamily.</text>
</comment>
<dbReference type="InterPro" id="IPR020422">
    <property type="entry name" value="TYR_PHOSPHATASE_DUAL_dom"/>
</dbReference>
<feature type="domain" description="Tyrosine specific protein phosphatases" evidence="5">
    <location>
        <begin position="183"/>
        <end position="241"/>
    </location>
</feature>
<gene>
    <name evidence="7" type="primary">LOC113055620</name>
</gene>
<dbReference type="GO" id="GO:0043409">
    <property type="term" value="P:negative regulation of MAPK cascade"/>
    <property type="evidence" value="ECO:0007669"/>
    <property type="project" value="TreeGrafter"/>
</dbReference>
<dbReference type="GO" id="GO:0008138">
    <property type="term" value="F:protein tyrosine/serine/threonine phosphatase activity"/>
    <property type="evidence" value="ECO:0007669"/>
    <property type="project" value="InterPro"/>
</dbReference>
<feature type="domain" description="Tyrosine-protein phosphatase" evidence="4">
    <location>
        <begin position="98"/>
        <end position="262"/>
    </location>
</feature>
<accession>A0A6P6KZY5</accession>
<feature type="domain" description="Tyrosine specific protein phosphatases" evidence="5">
    <location>
        <begin position="791"/>
        <end position="849"/>
    </location>
</feature>
<dbReference type="InterPro" id="IPR000387">
    <property type="entry name" value="Tyr_Pase_dom"/>
</dbReference>
<feature type="domain" description="Tyrosine-protein phosphatase" evidence="4">
    <location>
        <begin position="706"/>
        <end position="870"/>
    </location>
</feature>
<dbReference type="InterPro" id="IPR000340">
    <property type="entry name" value="Dual-sp_phosphatase_cat-dom"/>
</dbReference>
<reference evidence="7" key="1">
    <citation type="submission" date="2025-08" db="UniProtKB">
        <authorList>
            <consortium name="RefSeq"/>
        </authorList>
    </citation>
    <scope>IDENTIFICATION</scope>
    <source>
        <strain evidence="7">Wakin</strain>
        <tissue evidence="7">Muscle</tissue>
    </source>
</reference>
<dbReference type="PANTHER" id="PTHR45682:SF3">
    <property type="entry name" value="DUAL SPECIFICITY PROTEIN PHOSPHATASE"/>
    <property type="match status" value="1"/>
</dbReference>
<organism evidence="6 7">
    <name type="scientific">Carassius auratus</name>
    <name type="common">Goldfish</name>
    <dbReference type="NCBI Taxonomy" id="7957"/>
    <lineage>
        <taxon>Eukaryota</taxon>
        <taxon>Metazoa</taxon>
        <taxon>Chordata</taxon>
        <taxon>Craniata</taxon>
        <taxon>Vertebrata</taxon>
        <taxon>Euteleostomi</taxon>
        <taxon>Actinopterygii</taxon>
        <taxon>Neopterygii</taxon>
        <taxon>Teleostei</taxon>
        <taxon>Ostariophysi</taxon>
        <taxon>Cypriniformes</taxon>
        <taxon>Cyprinidae</taxon>
        <taxon>Cyprininae</taxon>
        <taxon>Carassius</taxon>
    </lineage>
</organism>
<dbReference type="PANTHER" id="PTHR45682">
    <property type="entry name" value="AGAP008228-PA"/>
    <property type="match status" value="1"/>
</dbReference>